<proteinExistence type="inferred from homology"/>
<dbReference type="InterPro" id="IPR000114">
    <property type="entry name" value="Ribosomal_uL16_bact-type"/>
</dbReference>
<name>A0A3G3MIS3_9FLOR</name>
<dbReference type="EMBL" id="MH281625">
    <property type="protein sequence ID" value="AYR06678.1"/>
    <property type="molecule type" value="Genomic_DNA"/>
</dbReference>
<dbReference type="Gene3D" id="3.90.1170.10">
    <property type="entry name" value="Ribosomal protein L10e/L16"/>
    <property type="match status" value="1"/>
</dbReference>
<dbReference type="InterPro" id="IPR047873">
    <property type="entry name" value="Ribosomal_uL16"/>
</dbReference>
<accession>A0A3G3MIS3</accession>
<keyword evidence="5" id="KW-0496">Mitochondrion</keyword>
<keyword evidence="3 4" id="KW-0687">Ribonucleoprotein</keyword>
<sequence>MIKKSHNKCLLNLTYSRHVLKFGTIGFKAISFGYLTKEQLNSVKWSLTRKSKELNVNKTPKIWYLTFLNKTLTRLSTESRMGKGKGSIYTQLLFVKPGFILFEFSNISKQQAFEIFMFVRKRISIKIAIIYK</sequence>
<dbReference type="PRINTS" id="PR00060">
    <property type="entry name" value="RIBOSOMALL16"/>
</dbReference>
<dbReference type="InterPro" id="IPR036920">
    <property type="entry name" value="Ribosomal_uL16_sf"/>
</dbReference>
<comment type="similarity">
    <text evidence="1 4">Belongs to the universal ribosomal protein uL16 family.</text>
</comment>
<gene>
    <name evidence="5" type="primary">rpl16</name>
</gene>
<reference evidence="5" key="1">
    <citation type="journal article" date="2018" name="Genome Biol. Evol.">
        <title>Mitochondrial and Plastid Genomes from Coralline Red Algae Provide Insights into the Incongruent Evolutionary Histories of Organelles.</title>
        <authorList>
            <person name="Lee J."/>
            <person name="Song H.J."/>
            <person name="In Park S."/>
            <person name="Lee Y.M."/>
            <person name="Jeong S.Y."/>
            <person name="Oh Cho T."/>
            <person name="Kim J.H."/>
            <person name="Choi H.G."/>
            <person name="Choi C.G."/>
            <person name="Nelson W.A."/>
            <person name="Fredericq S."/>
            <person name="Bhattacharya D."/>
            <person name="Su Yoon H."/>
        </authorList>
    </citation>
    <scope>NUCLEOTIDE SEQUENCE</scope>
</reference>
<evidence type="ECO:0000256" key="2">
    <source>
        <dbReference type="ARBA" id="ARBA00022980"/>
    </source>
</evidence>
<dbReference type="GO" id="GO:0019843">
    <property type="term" value="F:rRNA binding"/>
    <property type="evidence" value="ECO:0007669"/>
    <property type="project" value="InterPro"/>
</dbReference>
<dbReference type="SUPFAM" id="SSF54686">
    <property type="entry name" value="Ribosomal protein L16p/L10e"/>
    <property type="match status" value="1"/>
</dbReference>
<dbReference type="GO" id="GO:0003735">
    <property type="term" value="F:structural constituent of ribosome"/>
    <property type="evidence" value="ECO:0007669"/>
    <property type="project" value="InterPro"/>
</dbReference>
<dbReference type="GO" id="GO:0005762">
    <property type="term" value="C:mitochondrial large ribosomal subunit"/>
    <property type="evidence" value="ECO:0007669"/>
    <property type="project" value="TreeGrafter"/>
</dbReference>
<geneLocation type="mitochondrion" evidence="5"/>
<evidence type="ECO:0000256" key="1">
    <source>
        <dbReference type="ARBA" id="ARBA00008931"/>
    </source>
</evidence>
<keyword evidence="2 4" id="KW-0689">Ribosomal protein</keyword>
<evidence type="ECO:0000256" key="4">
    <source>
        <dbReference type="RuleBase" id="RU004413"/>
    </source>
</evidence>
<evidence type="ECO:0000256" key="3">
    <source>
        <dbReference type="ARBA" id="ARBA00023274"/>
    </source>
</evidence>
<protein>
    <submittedName>
        <fullName evidence="5">Ribosomal protein L16</fullName>
    </submittedName>
</protein>
<evidence type="ECO:0000313" key="5">
    <source>
        <dbReference type="EMBL" id="AYR06678.1"/>
    </source>
</evidence>
<dbReference type="AlphaFoldDB" id="A0A3G3MIS3"/>
<dbReference type="CDD" id="cd01433">
    <property type="entry name" value="Ribosomal_L16_L10e"/>
    <property type="match status" value="1"/>
</dbReference>
<dbReference type="PANTHER" id="PTHR12220:SF13">
    <property type="entry name" value="LARGE RIBOSOMAL SUBUNIT PROTEIN UL16M"/>
    <property type="match status" value="1"/>
</dbReference>
<dbReference type="GO" id="GO:0032543">
    <property type="term" value="P:mitochondrial translation"/>
    <property type="evidence" value="ECO:0007669"/>
    <property type="project" value="TreeGrafter"/>
</dbReference>
<dbReference type="InterPro" id="IPR016180">
    <property type="entry name" value="Ribosomal_uL16_dom"/>
</dbReference>
<dbReference type="PANTHER" id="PTHR12220">
    <property type="entry name" value="50S/60S RIBOSOMAL PROTEIN L16"/>
    <property type="match status" value="1"/>
</dbReference>
<dbReference type="Pfam" id="PF00252">
    <property type="entry name" value="Ribosomal_L16"/>
    <property type="match status" value="1"/>
</dbReference>
<organism evidence="5">
    <name type="scientific">Rhodogorgon sp</name>
    <dbReference type="NCBI Taxonomy" id="2485824"/>
    <lineage>
        <taxon>Eukaryota</taxon>
        <taxon>Rhodophyta</taxon>
        <taxon>Florideophyceae</taxon>
        <taxon>Corallinophycidae</taxon>
        <taxon>Rhodogorgonales</taxon>
        <taxon>Rhodogorgonaceae</taxon>
        <taxon>Rhodogorgon</taxon>
    </lineage>
</organism>